<organism evidence="1 2">
    <name type="scientific">Achromobacter veterisilvae</name>
    <dbReference type="NCBI Taxonomy" id="2069367"/>
    <lineage>
        <taxon>Bacteria</taxon>
        <taxon>Pseudomonadati</taxon>
        <taxon>Pseudomonadota</taxon>
        <taxon>Betaproteobacteria</taxon>
        <taxon>Burkholderiales</taxon>
        <taxon>Alcaligenaceae</taxon>
        <taxon>Achromobacter</taxon>
    </lineage>
</organism>
<evidence type="ECO:0000313" key="1">
    <source>
        <dbReference type="EMBL" id="SSW66651.1"/>
    </source>
</evidence>
<gene>
    <name evidence="1" type="ORF">AVE30378_02190</name>
</gene>
<dbReference type="RefSeq" id="WP_129240899.1">
    <property type="nucleotide sequence ID" value="NZ_UFQC01000010.1"/>
</dbReference>
<sequence>MATDRQPYKRQARDEYDMNLPEGKTCGDCVHFRRCNGIYGLIAADEVCDWTPSRFRLSAAISSEGGR</sequence>
<dbReference type="EMBL" id="UFQC01000010">
    <property type="protein sequence ID" value="SSW66651.1"/>
    <property type="molecule type" value="Genomic_DNA"/>
</dbReference>
<evidence type="ECO:0000313" key="2">
    <source>
        <dbReference type="Proteomes" id="UP000289465"/>
    </source>
</evidence>
<dbReference type="Proteomes" id="UP000289465">
    <property type="component" value="Unassembled WGS sequence"/>
</dbReference>
<protein>
    <submittedName>
        <fullName evidence="1">Uncharacterized protein</fullName>
    </submittedName>
</protein>
<reference evidence="1 2" key="1">
    <citation type="submission" date="2018-07" db="EMBL/GenBank/DDBJ databases">
        <authorList>
            <person name="Peeters C."/>
        </authorList>
    </citation>
    <scope>NUCLEOTIDE SEQUENCE [LARGE SCALE GENOMIC DNA]</scope>
    <source>
        <strain evidence="1 2">LMG 30378</strain>
    </source>
</reference>
<accession>A0A446CFP9</accession>
<proteinExistence type="predicted"/>
<dbReference type="OrthoDB" id="8812833at2"/>
<name>A0A446CFP9_9BURK</name>
<dbReference type="AlphaFoldDB" id="A0A446CFP9"/>